<dbReference type="OrthoDB" id="9994380at2759"/>
<sequence>MALKLRKDIKKSSYYVWFLGAKESKGLRGSEYIVPVIRHLEEREKDVEPFKVTLQVSHKGLKIIQNIVSQGQKSSKPKNETIKHFIPHNTITYVYQHEDIISCILLLFNPVTKCPLHVHAYSDN</sequence>
<name>N6SXH9_DENPD</name>
<dbReference type="HOGENOM" id="CLU_143054_0_0_1"/>
<dbReference type="SUPFAM" id="SSF50729">
    <property type="entry name" value="PH domain-like"/>
    <property type="match status" value="1"/>
</dbReference>
<proteinExistence type="predicted"/>
<feature type="non-terminal residue" evidence="1">
    <location>
        <position position="1"/>
    </location>
</feature>
<dbReference type="PANTHER" id="PTHR41148:SF1">
    <property type="entry name" value="LP09875P"/>
    <property type="match status" value="1"/>
</dbReference>
<reference evidence="1" key="1">
    <citation type="journal article" date="2013" name="Genome Biol.">
        <title>Draft genome of the mountain pine beetle, Dendroctonus ponderosae Hopkins, a major forest pest.</title>
        <authorList>
            <person name="Keeling C.I."/>
            <person name="Yuen M.M."/>
            <person name="Liao N.Y."/>
            <person name="Docking T.R."/>
            <person name="Chan S.K."/>
            <person name="Taylor G.A."/>
            <person name="Palmquist D.L."/>
            <person name="Jackman S.D."/>
            <person name="Nguyen A."/>
            <person name="Li M."/>
            <person name="Henderson H."/>
            <person name="Janes J.K."/>
            <person name="Zhao Y."/>
            <person name="Pandoh P."/>
            <person name="Moore R."/>
            <person name="Sperling F.A."/>
            <person name="Huber D.P."/>
            <person name="Birol I."/>
            <person name="Jones S.J."/>
            <person name="Bohlmann J."/>
        </authorList>
    </citation>
    <scope>NUCLEOTIDE SEQUENCE</scope>
</reference>
<dbReference type="OMA" id="IMHANIQ"/>
<dbReference type="InterPro" id="IPR011993">
    <property type="entry name" value="PH-like_dom_sf"/>
</dbReference>
<protein>
    <submittedName>
        <fullName evidence="1">Uncharacterized protein</fullName>
    </submittedName>
</protein>
<dbReference type="PANTHER" id="PTHR41148">
    <property type="entry name" value="LP09875P"/>
    <property type="match status" value="1"/>
</dbReference>
<dbReference type="AlphaFoldDB" id="N6SXH9"/>
<accession>N6SXH9</accession>
<dbReference type="EMBL" id="KB741216">
    <property type="protein sequence ID" value="ENN72474.1"/>
    <property type="molecule type" value="Genomic_DNA"/>
</dbReference>
<gene>
    <name evidence="1" type="ORF">YQE_10816</name>
</gene>
<dbReference type="Gene3D" id="2.30.29.30">
    <property type="entry name" value="Pleckstrin-homology domain (PH domain)/Phosphotyrosine-binding domain (PTB)"/>
    <property type="match status" value="1"/>
</dbReference>
<evidence type="ECO:0000313" key="1">
    <source>
        <dbReference type="EMBL" id="ENN72474.1"/>
    </source>
</evidence>
<organism evidence="1">
    <name type="scientific">Dendroctonus ponderosae</name>
    <name type="common">Mountain pine beetle</name>
    <dbReference type="NCBI Taxonomy" id="77166"/>
    <lineage>
        <taxon>Eukaryota</taxon>
        <taxon>Metazoa</taxon>
        <taxon>Ecdysozoa</taxon>
        <taxon>Arthropoda</taxon>
        <taxon>Hexapoda</taxon>
        <taxon>Insecta</taxon>
        <taxon>Pterygota</taxon>
        <taxon>Neoptera</taxon>
        <taxon>Endopterygota</taxon>
        <taxon>Coleoptera</taxon>
        <taxon>Polyphaga</taxon>
        <taxon>Cucujiformia</taxon>
        <taxon>Curculionidae</taxon>
        <taxon>Scolytinae</taxon>
        <taxon>Dendroctonus</taxon>
    </lineage>
</organism>